<dbReference type="Proteomes" id="UP000198406">
    <property type="component" value="Unassembled WGS sequence"/>
</dbReference>
<comment type="caution">
    <text evidence="1">The sequence shown here is derived from an EMBL/GenBank/DDBJ whole genome shotgun (WGS) entry which is preliminary data.</text>
</comment>
<protein>
    <submittedName>
        <fullName evidence="1">Uncharacterized protein</fullName>
    </submittedName>
</protein>
<accession>A0A1Z5JBA7</accession>
<gene>
    <name evidence="1" type="ORF">FisN_7Lh382</name>
</gene>
<reference evidence="1 2" key="1">
    <citation type="journal article" date="2015" name="Plant Cell">
        <title>Oil accumulation by the oleaginous diatom Fistulifera solaris as revealed by the genome and transcriptome.</title>
        <authorList>
            <person name="Tanaka T."/>
            <person name="Maeda Y."/>
            <person name="Veluchamy A."/>
            <person name="Tanaka M."/>
            <person name="Abida H."/>
            <person name="Marechal E."/>
            <person name="Bowler C."/>
            <person name="Muto M."/>
            <person name="Sunaga Y."/>
            <person name="Tanaka M."/>
            <person name="Yoshino T."/>
            <person name="Taniguchi T."/>
            <person name="Fukuda Y."/>
            <person name="Nemoto M."/>
            <person name="Matsumoto M."/>
            <person name="Wong P.S."/>
            <person name="Aburatani S."/>
            <person name="Fujibuchi W."/>
        </authorList>
    </citation>
    <scope>NUCLEOTIDE SEQUENCE [LARGE SCALE GENOMIC DNA]</scope>
    <source>
        <strain evidence="1 2">JPCC DA0580</strain>
    </source>
</reference>
<keyword evidence="2" id="KW-1185">Reference proteome</keyword>
<dbReference type="AlphaFoldDB" id="A0A1Z5JBA7"/>
<dbReference type="EMBL" id="BDSP01000039">
    <property type="protein sequence ID" value="GAX11280.1"/>
    <property type="molecule type" value="Genomic_DNA"/>
</dbReference>
<evidence type="ECO:0000313" key="2">
    <source>
        <dbReference type="Proteomes" id="UP000198406"/>
    </source>
</evidence>
<evidence type="ECO:0000313" key="1">
    <source>
        <dbReference type="EMBL" id="GAX11280.1"/>
    </source>
</evidence>
<dbReference type="InParanoid" id="A0A1Z5JBA7"/>
<name>A0A1Z5JBA7_FISSO</name>
<organism evidence="1 2">
    <name type="scientific">Fistulifera solaris</name>
    <name type="common">Oleaginous diatom</name>
    <dbReference type="NCBI Taxonomy" id="1519565"/>
    <lineage>
        <taxon>Eukaryota</taxon>
        <taxon>Sar</taxon>
        <taxon>Stramenopiles</taxon>
        <taxon>Ochrophyta</taxon>
        <taxon>Bacillariophyta</taxon>
        <taxon>Bacillariophyceae</taxon>
        <taxon>Bacillariophycidae</taxon>
        <taxon>Naviculales</taxon>
        <taxon>Naviculaceae</taxon>
        <taxon>Fistulifera</taxon>
    </lineage>
</organism>
<sequence>MFRLLRSSSLRDIIFYPAILDDSHDETESSSTSEDSSFSNSNSTVVTFGRVYVKHVHETDQVDWLLSCSVDDYELNKMHHARERRKAAIEVNRGTLTMEQFPELSSVEAYKFMAQTNSLAFEKKQRRRLEQERMQENAKKESFFWFFSAS</sequence>
<proteinExistence type="predicted"/>